<comment type="caution">
    <text evidence="2">The sequence shown here is derived from an EMBL/GenBank/DDBJ whole genome shotgun (WGS) entry which is preliminary data.</text>
</comment>
<evidence type="ECO:0008006" key="4">
    <source>
        <dbReference type="Google" id="ProtNLM"/>
    </source>
</evidence>
<dbReference type="EMBL" id="ABLD01000034">
    <property type="protein sequence ID" value="EDT07086.1"/>
    <property type="molecule type" value="Genomic_DNA"/>
</dbReference>
<dbReference type="OrthoDB" id="8736397at2"/>
<dbReference type="AlphaFoldDB" id="B1G9T8"/>
<feature type="compositionally biased region" description="Basic and acidic residues" evidence="1">
    <location>
        <begin position="366"/>
        <end position="379"/>
    </location>
</feature>
<feature type="compositionally biased region" description="Basic and acidic residues" evidence="1">
    <location>
        <begin position="879"/>
        <end position="888"/>
    </location>
</feature>
<feature type="compositionally biased region" description="Basic and acidic residues" evidence="1">
    <location>
        <begin position="855"/>
        <end position="872"/>
    </location>
</feature>
<organism evidence="2 3">
    <name type="scientific">Paraburkholderia graminis (strain ATCC 700544 / DSM 17151 / LMG 18924 / NCIMB 13744 / C4D1M)</name>
    <dbReference type="NCBI Taxonomy" id="396598"/>
    <lineage>
        <taxon>Bacteria</taxon>
        <taxon>Pseudomonadati</taxon>
        <taxon>Pseudomonadota</taxon>
        <taxon>Betaproteobacteria</taxon>
        <taxon>Burkholderiales</taxon>
        <taxon>Burkholderiaceae</taxon>
        <taxon>Paraburkholderia</taxon>
    </lineage>
</organism>
<feature type="region of interest" description="Disordered" evidence="1">
    <location>
        <begin position="823"/>
        <end position="895"/>
    </location>
</feature>
<sequence length="926" mass="102765">MPRLFSMSPGFSRDGESASRIIGHRSDPEANFWVFHSNKRDKLMVAQTDVVFACSILFEMNPEIVSYGPAPAQSPDVELEMKDFRPDVVVRYADGRQELICCRREPGSSKKAMSKRLPVGVRLITGRDIVERRIELDNCLFLSASITAVLDYTSPAARFAILDRFGPGTQGTIRQILGIPGIDPALLRGAMAALIAEGTLVTDLTMLLTLDTVVANITGSGASTYKRPQRTSASGMAPEASNPPAGGNGKAEASEDATASFGTGTSRRTLIPPEYRFAQWPAPDEVSLPEKARKKYREKKAGIDAYRKGMSFEDIKHDYGMSENEIYRVVKRCVTPAGPGSIHGYFAVLPYYRIAEPRDGGAGCRSKSEEKGGDAEDKNPGGPWAWTRLLKSVVGLEAFLEDIVLDHPPSDAGKRLDVDECWKKMKDFLATKGVGAKDYPLTNADYGRDALRKHIETIRNRHAQRYIGIYYGETSAKRARQIGGTPARIICPVRPGSFLQLDYYRIDKATKIARRNPAGELFEETLPRWYVALLVDSLHWSVLSRHPTLEINPSAASAIETLDRYVHPEQYRLENDPHGDDRLFFEQFGLTGNCFCVLAVDNAKCNLTDNFIRAGIYTFGCAVNFGPTYNWVTRAVCERAIGDISRRVNDMNDGESAVELNTFILDLARACNQHNSDRTERLCQTSPSTAFRNALNDVSKGLVAAPLAREAVADSKYLDHYFDAAVRGNLKKGVMPHCNTLGRRYSNDELKGHPELIQPGGSNVTNLTGRIKRWDLRDAQGAVNNTPIGKLEPDRQRGIKISVSDWTFFYRVGGNLKTRERLDRVDSVPEREAADRRSRSATSKKPGKASAPALQEERQLRRETYHGRREVVENSAADDDGKSKEPAEPAKPVRAVELQEQQGRNIWEGGADRFGLNVIRGGRRFG</sequence>
<accession>B1G9T8</accession>
<evidence type="ECO:0000313" key="3">
    <source>
        <dbReference type="Proteomes" id="UP000005045"/>
    </source>
</evidence>
<proteinExistence type="predicted"/>
<evidence type="ECO:0000256" key="1">
    <source>
        <dbReference type="SAM" id="MobiDB-lite"/>
    </source>
</evidence>
<reference evidence="2 3" key="1">
    <citation type="submission" date="2008-03" db="EMBL/GenBank/DDBJ databases">
        <title>Sequencing of the draft genome and assembly of Burkholderia graminis C4D1M.</title>
        <authorList>
            <consortium name="US DOE Joint Genome Institute (JGI-PGF)"/>
            <person name="Copeland A."/>
            <person name="Lucas S."/>
            <person name="Lapidus A."/>
            <person name="Glavina del Rio T."/>
            <person name="Dalin E."/>
            <person name="Tice H."/>
            <person name="Bruce D."/>
            <person name="Goodwin L."/>
            <person name="Pitluck S."/>
            <person name="Larimer F."/>
            <person name="Land M.L."/>
            <person name="Hauser L."/>
            <person name="Tiedje J."/>
            <person name="Richardson P."/>
        </authorList>
    </citation>
    <scope>NUCLEOTIDE SEQUENCE [LARGE SCALE GENOMIC DNA]</scope>
    <source>
        <strain evidence="3">ATCC 700544 / DSM 17151 / LMG 18924 / NCIMB 13744 / C4D1M</strain>
    </source>
</reference>
<feature type="compositionally biased region" description="Basic and acidic residues" evidence="1">
    <location>
        <begin position="823"/>
        <end position="838"/>
    </location>
</feature>
<dbReference type="RefSeq" id="WP_006052675.1">
    <property type="nucleotide sequence ID" value="NZ_ABLD01000034.1"/>
</dbReference>
<keyword evidence="3" id="KW-1185">Reference proteome</keyword>
<feature type="region of interest" description="Disordered" evidence="1">
    <location>
        <begin position="360"/>
        <end position="380"/>
    </location>
</feature>
<name>B1G9T8_PARG4</name>
<feature type="region of interest" description="Disordered" evidence="1">
    <location>
        <begin position="224"/>
        <end position="268"/>
    </location>
</feature>
<dbReference type="Proteomes" id="UP000005045">
    <property type="component" value="Unassembled WGS sequence"/>
</dbReference>
<protein>
    <recommendedName>
        <fullName evidence="4">Integrase catalytic domain-containing protein</fullName>
    </recommendedName>
</protein>
<gene>
    <name evidence="2" type="ORF">BgramDRAFT_6108</name>
</gene>
<evidence type="ECO:0000313" key="2">
    <source>
        <dbReference type="EMBL" id="EDT07086.1"/>
    </source>
</evidence>